<name>A0A8K0GIX0_IGNLU</name>
<sequence length="97" mass="10771">MYIKESFGHAIQQTLTALGFVTQVITRGKEPKITVSATVNSDIEQERSTGSKKERKASAAARFTIYKVNKASRKKREKSTAKKERKATKTLAIVLGK</sequence>
<keyword evidence="3" id="KW-1185">Reference proteome</keyword>
<accession>A0A8K0GIX0</accession>
<evidence type="ECO:0000313" key="2">
    <source>
        <dbReference type="EMBL" id="KAF2903342.1"/>
    </source>
</evidence>
<gene>
    <name evidence="2" type="ORF">ILUMI_02845</name>
</gene>
<evidence type="ECO:0000313" key="3">
    <source>
        <dbReference type="Proteomes" id="UP000801492"/>
    </source>
</evidence>
<dbReference type="OrthoDB" id="10010417at2759"/>
<feature type="region of interest" description="Disordered" evidence="1">
    <location>
        <begin position="70"/>
        <end position="97"/>
    </location>
</feature>
<proteinExistence type="predicted"/>
<dbReference type="Proteomes" id="UP000801492">
    <property type="component" value="Unassembled WGS sequence"/>
</dbReference>
<feature type="compositionally biased region" description="Basic residues" evidence="1">
    <location>
        <begin position="70"/>
        <end position="88"/>
    </location>
</feature>
<comment type="caution">
    <text evidence="2">The sequence shown here is derived from an EMBL/GenBank/DDBJ whole genome shotgun (WGS) entry which is preliminary data.</text>
</comment>
<dbReference type="AlphaFoldDB" id="A0A8K0GIX0"/>
<dbReference type="EMBL" id="VTPC01001055">
    <property type="protein sequence ID" value="KAF2903342.1"/>
    <property type="molecule type" value="Genomic_DNA"/>
</dbReference>
<evidence type="ECO:0000256" key="1">
    <source>
        <dbReference type="SAM" id="MobiDB-lite"/>
    </source>
</evidence>
<protein>
    <submittedName>
        <fullName evidence="2">Uncharacterized protein</fullName>
    </submittedName>
</protein>
<organism evidence="2 3">
    <name type="scientific">Ignelater luminosus</name>
    <name type="common">Cucubano</name>
    <name type="synonym">Pyrophorus luminosus</name>
    <dbReference type="NCBI Taxonomy" id="2038154"/>
    <lineage>
        <taxon>Eukaryota</taxon>
        <taxon>Metazoa</taxon>
        <taxon>Ecdysozoa</taxon>
        <taxon>Arthropoda</taxon>
        <taxon>Hexapoda</taxon>
        <taxon>Insecta</taxon>
        <taxon>Pterygota</taxon>
        <taxon>Neoptera</taxon>
        <taxon>Endopterygota</taxon>
        <taxon>Coleoptera</taxon>
        <taxon>Polyphaga</taxon>
        <taxon>Elateriformia</taxon>
        <taxon>Elateroidea</taxon>
        <taxon>Elateridae</taxon>
        <taxon>Agrypninae</taxon>
        <taxon>Pyrophorini</taxon>
        <taxon>Ignelater</taxon>
    </lineage>
</organism>
<reference evidence="2" key="1">
    <citation type="submission" date="2019-08" db="EMBL/GenBank/DDBJ databases">
        <title>The genome of the North American firefly Photinus pyralis.</title>
        <authorList>
            <consortium name="Photinus pyralis genome working group"/>
            <person name="Fallon T.R."/>
            <person name="Sander Lower S.E."/>
            <person name="Weng J.-K."/>
        </authorList>
    </citation>
    <scope>NUCLEOTIDE SEQUENCE</scope>
    <source>
        <strain evidence="2">TRF0915ILg1</strain>
        <tissue evidence="2">Whole body</tissue>
    </source>
</reference>